<keyword evidence="1" id="KW-0443">Lipid metabolism</keyword>
<dbReference type="GO" id="GO:0016042">
    <property type="term" value="P:lipid catabolic process"/>
    <property type="evidence" value="ECO:0007669"/>
    <property type="project" value="UniProtKB-KW"/>
</dbReference>
<evidence type="ECO:0000256" key="1">
    <source>
        <dbReference type="RuleBase" id="RU361133"/>
    </source>
</evidence>
<dbReference type="Pfam" id="PF00387">
    <property type="entry name" value="PI-PLC-Y"/>
    <property type="match status" value="1"/>
</dbReference>
<organism evidence="4 5">
    <name type="scientific">Fusarium oxysporum f. sp. cubense</name>
    <dbReference type="NCBI Taxonomy" id="61366"/>
    <lineage>
        <taxon>Eukaryota</taxon>
        <taxon>Fungi</taxon>
        <taxon>Dikarya</taxon>
        <taxon>Ascomycota</taxon>
        <taxon>Pezizomycotina</taxon>
        <taxon>Sordariomycetes</taxon>
        <taxon>Hypocreomycetidae</taxon>
        <taxon>Hypocreales</taxon>
        <taxon>Nectriaceae</taxon>
        <taxon>Fusarium</taxon>
        <taxon>Fusarium oxysporum species complex</taxon>
    </lineage>
</organism>
<dbReference type="AlphaFoldDB" id="A0A5C6SY49"/>
<dbReference type="SMART" id="SM00149">
    <property type="entry name" value="PLCYc"/>
    <property type="match status" value="1"/>
</dbReference>
<feature type="compositionally biased region" description="Basic and acidic residues" evidence="2">
    <location>
        <begin position="903"/>
        <end position="920"/>
    </location>
</feature>
<dbReference type="Gene3D" id="2.60.40.150">
    <property type="entry name" value="C2 domain"/>
    <property type="match status" value="1"/>
</dbReference>
<evidence type="ECO:0000259" key="3">
    <source>
        <dbReference type="PROSITE" id="PS50008"/>
    </source>
</evidence>
<dbReference type="PANTHER" id="PTHR10336">
    <property type="entry name" value="PHOSPHOINOSITIDE-SPECIFIC PHOSPHOLIPASE C FAMILY PROTEIN"/>
    <property type="match status" value="1"/>
</dbReference>
<dbReference type="Proteomes" id="UP000321331">
    <property type="component" value="Unassembled WGS sequence"/>
</dbReference>
<accession>A0A5C6SY49</accession>
<name>A0A5C6SY49_FUSOC</name>
<dbReference type="PRINTS" id="PR00390">
    <property type="entry name" value="PHPHLIPASEC"/>
</dbReference>
<dbReference type="Pfam" id="PF00388">
    <property type="entry name" value="PI-PLC-X"/>
    <property type="match status" value="1"/>
</dbReference>
<reference evidence="4 5" key="1">
    <citation type="submission" date="2019-07" db="EMBL/GenBank/DDBJ databases">
        <title>The First High-Quality Draft Genome Sequence of the Causal Agent of the Current Panama Disease Epidemic.</title>
        <authorList>
            <person name="Warmington R.J."/>
            <person name="Kay W."/>
            <person name="Jeffries A."/>
            <person name="Bebber D."/>
            <person name="Moore K."/>
            <person name="Studholme D.J."/>
        </authorList>
    </citation>
    <scope>NUCLEOTIDE SEQUENCE [LARGE SCALE GENOMIC DNA]</scope>
    <source>
        <strain evidence="4 5">TR4</strain>
    </source>
</reference>
<evidence type="ECO:0000256" key="2">
    <source>
        <dbReference type="SAM" id="MobiDB-lite"/>
    </source>
</evidence>
<dbReference type="GO" id="GO:0004435">
    <property type="term" value="F:phosphatidylinositol-4,5-bisphosphate phospholipase C activity"/>
    <property type="evidence" value="ECO:0007669"/>
    <property type="project" value="UniProtKB-EC"/>
</dbReference>
<feature type="region of interest" description="Disordered" evidence="2">
    <location>
        <begin position="901"/>
        <end position="920"/>
    </location>
</feature>
<dbReference type="EC" id="3.1.4.11" evidence="1"/>
<dbReference type="GO" id="GO:0048015">
    <property type="term" value="P:phosphatidylinositol-mediated signaling"/>
    <property type="evidence" value="ECO:0007669"/>
    <property type="project" value="TreeGrafter"/>
</dbReference>
<dbReference type="GO" id="GO:0051209">
    <property type="term" value="P:release of sequestered calcium ion into cytosol"/>
    <property type="evidence" value="ECO:0007669"/>
    <property type="project" value="TreeGrafter"/>
</dbReference>
<dbReference type="InterPro" id="IPR001711">
    <property type="entry name" value="PLipase_C_Pinositol-sp_Y"/>
</dbReference>
<evidence type="ECO:0000313" key="4">
    <source>
        <dbReference type="EMBL" id="TXC02441.1"/>
    </source>
</evidence>
<dbReference type="EMBL" id="VMNF01000008">
    <property type="protein sequence ID" value="TXC02441.1"/>
    <property type="molecule type" value="Genomic_DNA"/>
</dbReference>
<gene>
    <name evidence="4" type="ORF">FocTR4_00014788</name>
</gene>
<dbReference type="PANTHER" id="PTHR10336:SF82">
    <property type="entry name" value="PHOSPHOINOSITIDE PHOSPHOLIPASE C"/>
    <property type="match status" value="1"/>
</dbReference>
<proteinExistence type="predicted"/>
<dbReference type="InterPro" id="IPR035892">
    <property type="entry name" value="C2_domain_sf"/>
</dbReference>
<keyword evidence="1" id="KW-0378">Hydrolase</keyword>
<dbReference type="SUPFAM" id="SSF51695">
    <property type="entry name" value="PLC-like phosphodiesterases"/>
    <property type="match status" value="1"/>
</dbReference>
<dbReference type="InterPro" id="IPR000909">
    <property type="entry name" value="PLipase_C_PInositol-sp_X_dom"/>
</dbReference>
<feature type="domain" description="PI-PLC Y-box" evidence="3">
    <location>
        <begin position="928"/>
        <end position="1038"/>
    </location>
</feature>
<dbReference type="PROSITE" id="PS50007">
    <property type="entry name" value="PIPLC_X_DOMAIN"/>
    <property type="match status" value="1"/>
</dbReference>
<keyword evidence="1" id="KW-0442">Lipid degradation</keyword>
<comment type="caution">
    <text evidence="4">The sequence shown here is derived from an EMBL/GenBank/DDBJ whole genome shotgun (WGS) entry which is preliminary data.</text>
</comment>
<sequence>MDLMNLSARDLSHKCLEAFQLCLTFRSADPELSNQQTFHDERFEYRLADLNLWIDGIGALAPSKASLDSRLRERQIDLSLVKGNLVMLFQSLEDCLNLLTTNQAPEDALQDIDSALESLVSLSLAIRKTGRRSRLHKADRLFKPEEHAELRKHLEAIIVLRPGPGPCDGSKFQKTMSSLTALQKHLVTANLKRRNRFIQAHLHSLGLKKRSVGFELLPQAMQQATAPAVSPEGKTRVALSPISTHTFYQLSEPLPAPMSVTSASIPESKLEYKEPVSKRTESTPMTVITQITASARYPRPRISDNEQKVVQCPCCCQTLPVSEAKSNNRWSNHAQAIGGDISTIISLSAQTRMGIESCPLCGVKGDTDSPDLIDHVLEHVHDFSLRSLPWPKSSEVDLGGEVGSFNSESDETFSVIQWLEEYEHDTEEIDPTLELSVCDYQRLAMITEQIESQKQDRVGLDIGFADEHGDETAEAETDISQLTQDTLDPVDEIEEDRDVVYCHECSAEWYRDENGGQTLKCPKCQSELVEIVEPENDPRDLTQRSSASISPEPNPPSSDPRTVGEDGGHNRDEIVSKPSPHKPVSRFQRFADRLFTRNKRDHIQAEDKKKVAGIFSQFPALSQAAYSILVKLCQERLELFIKVKSAFPDFVTDIQRENISLNDHSVSDLDSFLQVMISSYMNPLKPLPSKDLTKPISNYFIKSSHRTLVHKPLSDSQTCSDSIQKALHAGYRSIDFDVWDGDDSSTADTVDRDLESIFRPSPARPGPTTKAFTRLFGPAREARAITPEDPKVTLSRADRSRAEPIVTDGLTLTVLFGFREACQVIRKSAFINTNLPVIVNLSVYASPGQQEIMVRIMKEEWNDCLVDRPLEGCDPRFRLPKLRDLLGRILVRLSAAAGPVLPRSKESGRDQLSEGSHSQEHVPIIQPLAELAVYMRNEPFEGFNTPWMKSPTHVFSLPEHHLQDLISVSHTNLFRHNQNHFFCVTPDSASVYPSNLDPLQFWKHGVQMATISRHRVDEGMMLNEGMFTDESGWVVKPDHYFFTDTGVLGGLLVHSRLIELSIFVFQGQAFDLITKDGAKQRTRDLSQFTNATIHISGESQHQLFVEDDSARDEETGALGYKLQFVPTWASTNIIPELSILRITFEDYVFDEGLIAWTSLRLDRLNQGYRLVPLYNNEGGLLSEEKMLIKFNVKLQK</sequence>
<dbReference type="SMART" id="SM00148">
    <property type="entry name" value="PLCXc"/>
    <property type="match status" value="1"/>
</dbReference>
<dbReference type="PROSITE" id="PS50008">
    <property type="entry name" value="PIPLC_Y_DOMAIN"/>
    <property type="match status" value="1"/>
</dbReference>
<dbReference type="InterPro" id="IPR001192">
    <property type="entry name" value="PI-PLC_fam"/>
</dbReference>
<dbReference type="Gene3D" id="3.20.20.190">
    <property type="entry name" value="Phosphatidylinositol (PI) phosphodiesterase"/>
    <property type="match status" value="1"/>
</dbReference>
<protein>
    <recommendedName>
        <fullName evidence="1">Phosphoinositide phospholipase C</fullName>
        <ecNumber evidence="1">3.1.4.11</ecNumber>
    </recommendedName>
</protein>
<feature type="compositionally biased region" description="Basic and acidic residues" evidence="2">
    <location>
        <begin position="562"/>
        <end position="575"/>
    </location>
</feature>
<comment type="catalytic activity">
    <reaction evidence="1">
        <text>a 1,2-diacyl-sn-glycero-3-phospho-(1D-myo-inositol-4,5-bisphosphate) + H2O = 1D-myo-inositol 1,4,5-trisphosphate + a 1,2-diacyl-sn-glycerol + H(+)</text>
        <dbReference type="Rhea" id="RHEA:33179"/>
        <dbReference type="ChEBI" id="CHEBI:15377"/>
        <dbReference type="ChEBI" id="CHEBI:15378"/>
        <dbReference type="ChEBI" id="CHEBI:17815"/>
        <dbReference type="ChEBI" id="CHEBI:58456"/>
        <dbReference type="ChEBI" id="CHEBI:203600"/>
        <dbReference type="EC" id="3.1.4.11"/>
    </reaction>
</comment>
<feature type="region of interest" description="Disordered" evidence="2">
    <location>
        <begin position="532"/>
        <end position="583"/>
    </location>
</feature>
<dbReference type="InterPro" id="IPR017946">
    <property type="entry name" value="PLC-like_Pdiesterase_TIM-brl"/>
</dbReference>
<evidence type="ECO:0000313" key="5">
    <source>
        <dbReference type="Proteomes" id="UP000321331"/>
    </source>
</evidence>